<dbReference type="SUPFAM" id="SSF57802">
    <property type="entry name" value="Rubredoxin-like"/>
    <property type="match status" value="1"/>
</dbReference>
<reference evidence="1" key="1">
    <citation type="journal article" date="2014" name="Front. Microbiol.">
        <title>High frequency of phylogenetically diverse reductive dehalogenase-homologous genes in deep subseafloor sedimentary metagenomes.</title>
        <authorList>
            <person name="Kawai M."/>
            <person name="Futagami T."/>
            <person name="Toyoda A."/>
            <person name="Takaki Y."/>
            <person name="Nishi S."/>
            <person name="Hori S."/>
            <person name="Arai W."/>
            <person name="Tsubouchi T."/>
            <person name="Morono Y."/>
            <person name="Uchiyama I."/>
            <person name="Ito T."/>
            <person name="Fujiyama A."/>
            <person name="Inagaki F."/>
            <person name="Takami H."/>
        </authorList>
    </citation>
    <scope>NUCLEOTIDE SEQUENCE</scope>
    <source>
        <strain evidence="1">Expedition CK06-06</strain>
    </source>
</reference>
<protein>
    <recommendedName>
        <fullName evidence="2">Rubredoxin-like domain-containing protein</fullName>
    </recommendedName>
</protein>
<evidence type="ECO:0000313" key="1">
    <source>
        <dbReference type="EMBL" id="GAH08737.1"/>
    </source>
</evidence>
<dbReference type="EMBL" id="BART01032230">
    <property type="protein sequence ID" value="GAH08737.1"/>
    <property type="molecule type" value="Genomic_DNA"/>
</dbReference>
<evidence type="ECO:0008006" key="2">
    <source>
        <dbReference type="Google" id="ProtNLM"/>
    </source>
</evidence>
<comment type="caution">
    <text evidence="1">The sequence shown here is derived from an EMBL/GenBank/DDBJ whole genome shotgun (WGS) entry which is preliminary data.</text>
</comment>
<gene>
    <name evidence="1" type="ORF">S01H4_55770</name>
</gene>
<name>X1CLW1_9ZZZZ</name>
<dbReference type="AlphaFoldDB" id="X1CLW1"/>
<accession>X1CLW1</accession>
<organism evidence="1">
    <name type="scientific">marine sediment metagenome</name>
    <dbReference type="NCBI Taxonomy" id="412755"/>
    <lineage>
        <taxon>unclassified sequences</taxon>
        <taxon>metagenomes</taxon>
        <taxon>ecological metagenomes</taxon>
    </lineage>
</organism>
<sequence length="82" mass="9549">MPKQKLTPYERNELFVKQNLTEAFCGSCGDSDDKDAMYFYPPDGEWYHPECLPSLRKCEICGTVYDEDKEKVCPECDKQGRK</sequence>
<proteinExistence type="predicted"/>